<evidence type="ECO:0000313" key="2">
    <source>
        <dbReference type="EMBL" id="GFD58588.1"/>
    </source>
</evidence>
<gene>
    <name evidence="2" type="ORF">Tci_930557</name>
</gene>
<accession>A0A699XKP1</accession>
<dbReference type="AlphaFoldDB" id="A0A699XKP1"/>
<feature type="non-terminal residue" evidence="2">
    <location>
        <position position="1"/>
    </location>
</feature>
<protein>
    <recommendedName>
        <fullName evidence="1">DUF7918 domain-containing protein</fullName>
    </recommendedName>
</protein>
<sequence length="85" mass="9683">ALPEYADADIEGDLHEAIRYVEAPAESEFGVRWYFNNTFTTKHDLLFSVYVDGDLIGSRVFPKGKIQNVTKESPEGLSYLEKKVR</sequence>
<dbReference type="EMBL" id="BKCJ011854749">
    <property type="protein sequence ID" value="GFD58588.1"/>
    <property type="molecule type" value="Genomic_DNA"/>
</dbReference>
<feature type="domain" description="DUF7918" evidence="1">
    <location>
        <begin position="2"/>
        <end position="66"/>
    </location>
</feature>
<evidence type="ECO:0000259" key="1">
    <source>
        <dbReference type="Pfam" id="PF25534"/>
    </source>
</evidence>
<dbReference type="InterPro" id="IPR057678">
    <property type="entry name" value="DUF7918"/>
</dbReference>
<name>A0A699XKP1_TANCI</name>
<organism evidence="2">
    <name type="scientific">Tanacetum cinerariifolium</name>
    <name type="common">Dalmatian daisy</name>
    <name type="synonym">Chrysanthemum cinerariifolium</name>
    <dbReference type="NCBI Taxonomy" id="118510"/>
    <lineage>
        <taxon>Eukaryota</taxon>
        <taxon>Viridiplantae</taxon>
        <taxon>Streptophyta</taxon>
        <taxon>Embryophyta</taxon>
        <taxon>Tracheophyta</taxon>
        <taxon>Spermatophyta</taxon>
        <taxon>Magnoliopsida</taxon>
        <taxon>eudicotyledons</taxon>
        <taxon>Gunneridae</taxon>
        <taxon>Pentapetalae</taxon>
        <taxon>asterids</taxon>
        <taxon>campanulids</taxon>
        <taxon>Asterales</taxon>
        <taxon>Asteraceae</taxon>
        <taxon>Asteroideae</taxon>
        <taxon>Anthemideae</taxon>
        <taxon>Anthemidinae</taxon>
        <taxon>Tanacetum</taxon>
    </lineage>
</organism>
<reference evidence="2" key="1">
    <citation type="journal article" date="2019" name="Sci. Rep.">
        <title>Draft genome of Tanacetum cinerariifolium, the natural source of mosquito coil.</title>
        <authorList>
            <person name="Yamashiro T."/>
            <person name="Shiraishi A."/>
            <person name="Satake H."/>
            <person name="Nakayama K."/>
        </authorList>
    </citation>
    <scope>NUCLEOTIDE SEQUENCE</scope>
</reference>
<dbReference type="Pfam" id="PF25534">
    <property type="entry name" value="DUF7918"/>
    <property type="match status" value="1"/>
</dbReference>
<proteinExistence type="predicted"/>
<comment type="caution">
    <text evidence="2">The sequence shown here is derived from an EMBL/GenBank/DDBJ whole genome shotgun (WGS) entry which is preliminary data.</text>
</comment>
<feature type="non-terminal residue" evidence="2">
    <location>
        <position position="85"/>
    </location>
</feature>